<dbReference type="GeneID" id="37141497"/>
<dbReference type="PANTHER" id="PTHR48081">
    <property type="entry name" value="AB HYDROLASE SUPERFAMILY PROTEIN C4A8.06C"/>
    <property type="match status" value="1"/>
</dbReference>
<dbReference type="Proteomes" id="UP000248340">
    <property type="component" value="Unassembled WGS sequence"/>
</dbReference>
<proteinExistence type="predicted"/>
<feature type="domain" description="Alpha/beta hydrolase fold-3" evidence="2">
    <location>
        <begin position="87"/>
        <end position="204"/>
    </location>
</feature>
<sequence>MTTRTYGKHTHVYQTHFTTDIQLDVYLPPDKDSKTPKPILLWFHGGYLVSLPDFCMPKISTRESNAKRKRTSSSAPQQVTGSRKAIPAWLLHHALTQNWTLISADYRVLPESTGLATTEDAIAAYEWVAGGALRRLHPDCTADPDQIVLAGASAGGWCALVTALHFTPPASTLAEQTGQTPLPPPKALWLLYPLLDLGSRKWAQSVALPGAMAIDPAAAERLLQHEIPQRIARAEISVGEDFPSSEEEMRTRQRLPLLYSLLERGVFLDFLTGSAGFGERVVGLGLDGAVAGHVQENRVRGLFPLDDGAFGPGFPATIVVHGTDDREVSCGESERLMAKLLESGAEVQYFPVDGAGHVFDLELREGLRDGEGGQAGATLVRALQALQRYLEGIALLSHYTPPSLMQKPAFYLRNHKQWETLA</sequence>
<dbReference type="GO" id="GO:0016787">
    <property type="term" value="F:hydrolase activity"/>
    <property type="evidence" value="ECO:0007669"/>
    <property type="project" value="UniProtKB-KW"/>
</dbReference>
<dbReference type="SUPFAM" id="SSF53474">
    <property type="entry name" value="alpha/beta-Hydrolases"/>
    <property type="match status" value="1"/>
</dbReference>
<reference evidence="3 4" key="1">
    <citation type="submission" date="2016-12" db="EMBL/GenBank/DDBJ databases">
        <title>The genomes of Aspergillus section Nigri reveals drivers in fungal speciation.</title>
        <authorList>
            <consortium name="DOE Joint Genome Institute"/>
            <person name="Vesth T.C."/>
            <person name="Nybo J."/>
            <person name="Theobald S."/>
            <person name="Brandl J."/>
            <person name="Frisvad J.C."/>
            <person name="Nielsen K.F."/>
            <person name="Lyhne E.K."/>
            <person name="Kogle M.E."/>
            <person name="Kuo A."/>
            <person name="Riley R."/>
            <person name="Clum A."/>
            <person name="Nolan M."/>
            <person name="Lipzen A."/>
            <person name="Salamov A."/>
            <person name="Henrissat B."/>
            <person name="Wiebenga A."/>
            <person name="De Vries R.P."/>
            <person name="Grigoriev I.V."/>
            <person name="Mortensen U.H."/>
            <person name="Andersen M.R."/>
            <person name="Baker S.E."/>
        </authorList>
    </citation>
    <scope>NUCLEOTIDE SEQUENCE [LARGE SCALE GENOMIC DNA]</scope>
    <source>
        <strain evidence="3 4">CBS 121591</strain>
    </source>
</reference>
<dbReference type="PANTHER" id="PTHR48081:SF3">
    <property type="entry name" value="ALPHA_BETA HYDROLASE FOLD-3 DOMAIN-CONTAINING PROTEIN"/>
    <property type="match status" value="1"/>
</dbReference>
<accession>A0A319BZM4</accession>
<dbReference type="OrthoDB" id="19653at2759"/>
<dbReference type="AlphaFoldDB" id="A0A319BZM4"/>
<evidence type="ECO:0000313" key="4">
    <source>
        <dbReference type="Proteomes" id="UP000248340"/>
    </source>
</evidence>
<dbReference type="VEuPathDB" id="FungiDB:BO82DRAFT_394768"/>
<evidence type="ECO:0000256" key="1">
    <source>
        <dbReference type="ARBA" id="ARBA00022801"/>
    </source>
</evidence>
<dbReference type="Gene3D" id="3.40.50.1820">
    <property type="entry name" value="alpha/beta hydrolase"/>
    <property type="match status" value="1"/>
</dbReference>
<dbReference type="STRING" id="1448315.A0A319BZM4"/>
<dbReference type="RefSeq" id="XP_025488425.1">
    <property type="nucleotide sequence ID" value="XM_025638755.1"/>
</dbReference>
<keyword evidence="4" id="KW-1185">Reference proteome</keyword>
<evidence type="ECO:0000259" key="2">
    <source>
        <dbReference type="Pfam" id="PF07859"/>
    </source>
</evidence>
<gene>
    <name evidence="3" type="ORF">BO82DRAFT_394768</name>
</gene>
<dbReference type="InterPro" id="IPR050300">
    <property type="entry name" value="GDXG_lipolytic_enzyme"/>
</dbReference>
<dbReference type="Pfam" id="PF07859">
    <property type="entry name" value="Abhydrolase_3"/>
    <property type="match status" value="1"/>
</dbReference>
<dbReference type="InterPro" id="IPR013094">
    <property type="entry name" value="AB_hydrolase_3"/>
</dbReference>
<organism evidence="3 4">
    <name type="scientific">Aspergillus uvarum CBS 121591</name>
    <dbReference type="NCBI Taxonomy" id="1448315"/>
    <lineage>
        <taxon>Eukaryota</taxon>
        <taxon>Fungi</taxon>
        <taxon>Dikarya</taxon>
        <taxon>Ascomycota</taxon>
        <taxon>Pezizomycotina</taxon>
        <taxon>Eurotiomycetes</taxon>
        <taxon>Eurotiomycetidae</taxon>
        <taxon>Eurotiales</taxon>
        <taxon>Aspergillaceae</taxon>
        <taxon>Aspergillus</taxon>
        <taxon>Aspergillus subgen. Circumdati</taxon>
    </lineage>
</organism>
<dbReference type="EMBL" id="KZ821731">
    <property type="protein sequence ID" value="PYH78225.1"/>
    <property type="molecule type" value="Genomic_DNA"/>
</dbReference>
<keyword evidence="1 3" id="KW-0378">Hydrolase</keyword>
<evidence type="ECO:0000313" key="3">
    <source>
        <dbReference type="EMBL" id="PYH78225.1"/>
    </source>
</evidence>
<dbReference type="InterPro" id="IPR029058">
    <property type="entry name" value="AB_hydrolase_fold"/>
</dbReference>
<protein>
    <submittedName>
        <fullName evidence="3">Alpha/beta-hydrolase</fullName>
    </submittedName>
</protein>
<name>A0A319BZM4_9EURO</name>